<dbReference type="HAMAP" id="MF_01465">
    <property type="entry name" value="SecY"/>
    <property type="match status" value="1"/>
</dbReference>
<feature type="transmembrane region" description="Helical" evidence="9">
    <location>
        <begin position="148"/>
        <end position="167"/>
    </location>
</feature>
<sequence length="422" mass="46089">MLKNILNTIRLYWRTEEIRKKVFFSLLVLIVFRVLASIPVVGIPAKALSQLFAGSNFGDLLSTISGGVLETASIAAIGLTPYINASVTIQLLTPVIPKLEELRKEGSNGRRIISLYTRLLTVPLAILQSFIIYSTLRGFNLMPVLDSMELLAMSATLTAGSIVIMWLGELLSESGLGNGSSFLIFLGILAGIPGALTGNLKFMDPTQKIIFVLLNLALVAVVVLISEAERRIKVQYSRRVRTGGSAESFIPLKLTQSGVMPVIFAISLLSFPELIGRFLLSRNINDTVNLYSTNVINFLSNPYVQNIGMFLLIISFSFFYVTVVFNTKEIAENLQKNGGFIQGIRPGSSTAKYLRSISFRLTAVGATILALLSVLPNVLLSFGLISQALITGTGLLIVIGVVLDMRRQVRSMAVVKDYGRYI</sequence>
<dbReference type="PIRSF" id="PIRSF004557">
    <property type="entry name" value="SecY"/>
    <property type="match status" value="1"/>
</dbReference>
<comment type="subcellular location">
    <subcellularLocation>
        <location evidence="9">Cell membrane</location>
        <topology evidence="9">Multi-pass membrane protein</topology>
    </subcellularLocation>
    <subcellularLocation>
        <location evidence="1">Membrane</location>
        <topology evidence="1">Multi-pass membrane protein</topology>
    </subcellularLocation>
</comment>
<dbReference type="Proteomes" id="UP000034799">
    <property type="component" value="Unassembled WGS sequence"/>
</dbReference>
<accession>A0A0G0MNN4</accession>
<dbReference type="PROSITE" id="PS00755">
    <property type="entry name" value="SECY_1"/>
    <property type="match status" value="1"/>
</dbReference>
<feature type="transmembrane region" description="Helical" evidence="9">
    <location>
        <begin position="21"/>
        <end position="44"/>
    </location>
</feature>
<evidence type="ECO:0000256" key="4">
    <source>
        <dbReference type="ARBA" id="ARBA00022692"/>
    </source>
</evidence>
<feature type="transmembrane region" description="Helical" evidence="9">
    <location>
        <begin position="249"/>
        <end position="271"/>
    </location>
</feature>
<dbReference type="InterPro" id="IPR023201">
    <property type="entry name" value="SecY_dom_sf"/>
</dbReference>
<keyword evidence="6 9" id="KW-1133">Transmembrane helix</keyword>
<comment type="caution">
    <text evidence="11">The sequence shown here is derived from an EMBL/GenBank/DDBJ whole genome shotgun (WGS) entry which is preliminary data.</text>
</comment>
<evidence type="ECO:0000256" key="7">
    <source>
        <dbReference type="ARBA" id="ARBA00023010"/>
    </source>
</evidence>
<dbReference type="InterPro" id="IPR030659">
    <property type="entry name" value="SecY_CS"/>
</dbReference>
<feature type="transmembrane region" description="Helical" evidence="9">
    <location>
        <begin position="357"/>
        <end position="375"/>
    </location>
</feature>
<feature type="transmembrane region" description="Helical" evidence="9">
    <location>
        <begin position="64"/>
        <end position="92"/>
    </location>
</feature>
<keyword evidence="8 9" id="KW-0472">Membrane</keyword>
<feature type="transmembrane region" description="Helical" evidence="9">
    <location>
        <begin position="179"/>
        <end position="197"/>
    </location>
</feature>
<comment type="similarity">
    <text evidence="2 9 10">Belongs to the SecY/SEC61-alpha family.</text>
</comment>
<dbReference type="GO" id="GO:0065002">
    <property type="term" value="P:intracellular protein transmembrane transport"/>
    <property type="evidence" value="ECO:0007669"/>
    <property type="project" value="UniProtKB-UniRule"/>
</dbReference>
<dbReference type="GO" id="GO:0006605">
    <property type="term" value="P:protein targeting"/>
    <property type="evidence" value="ECO:0007669"/>
    <property type="project" value="UniProtKB-UniRule"/>
</dbReference>
<evidence type="ECO:0000256" key="10">
    <source>
        <dbReference type="RuleBase" id="RU004349"/>
    </source>
</evidence>
<dbReference type="GO" id="GO:0043952">
    <property type="term" value="P:protein transport by the Sec complex"/>
    <property type="evidence" value="ECO:0007669"/>
    <property type="project" value="UniProtKB-UniRule"/>
</dbReference>
<evidence type="ECO:0000256" key="2">
    <source>
        <dbReference type="ARBA" id="ARBA00005751"/>
    </source>
</evidence>
<dbReference type="InterPro" id="IPR002208">
    <property type="entry name" value="SecY/SEC61-alpha"/>
</dbReference>
<dbReference type="Pfam" id="PF00344">
    <property type="entry name" value="SecY"/>
    <property type="match status" value="1"/>
</dbReference>
<dbReference type="PRINTS" id="PR00303">
    <property type="entry name" value="SECYTRNLCASE"/>
</dbReference>
<feature type="transmembrane region" description="Helical" evidence="9">
    <location>
        <begin position="113"/>
        <end position="136"/>
    </location>
</feature>
<evidence type="ECO:0000256" key="8">
    <source>
        <dbReference type="ARBA" id="ARBA00023136"/>
    </source>
</evidence>
<evidence type="ECO:0000256" key="5">
    <source>
        <dbReference type="ARBA" id="ARBA00022927"/>
    </source>
</evidence>
<dbReference type="SUPFAM" id="SSF103491">
    <property type="entry name" value="Preprotein translocase SecY subunit"/>
    <property type="match status" value="1"/>
</dbReference>
<comment type="subunit">
    <text evidence="9">Component of the Sec protein translocase complex. Heterotrimer consisting of SecY, SecE and SecG subunits. The heterotrimers can form oligomers, although 1 heterotrimer is thought to be able to translocate proteins. Interacts with the ribosome. Interacts with SecDF, and other proteins may be involved. Interacts with SecA.</text>
</comment>
<dbReference type="GO" id="GO:0005886">
    <property type="term" value="C:plasma membrane"/>
    <property type="evidence" value="ECO:0007669"/>
    <property type="project" value="UniProtKB-SubCell"/>
</dbReference>
<comment type="function">
    <text evidence="9">The central subunit of the protein translocation channel SecYEG. Consists of two halves formed by TMs 1-5 and 6-10. These two domains form a lateral gate at the front which open onto the bilayer between TMs 2 and 7, and are clamped together by SecE at the back. The channel is closed by both a pore ring composed of hydrophobic SecY resides and a short helix (helix 2A) on the extracellular side of the membrane which forms a plug. The plug probably moves laterally to allow the channel to open. The ring and the pore may move independently.</text>
</comment>
<name>A0A0G0MNN4_9BACT</name>
<dbReference type="AlphaFoldDB" id="A0A0G0MNN4"/>
<evidence type="ECO:0000313" key="11">
    <source>
        <dbReference type="EMBL" id="KKR05659.1"/>
    </source>
</evidence>
<protein>
    <recommendedName>
        <fullName evidence="9">Protein translocase subunit SecY</fullName>
    </recommendedName>
</protein>
<reference evidence="11 12" key="1">
    <citation type="journal article" date="2015" name="Nature">
        <title>rRNA introns, odd ribosomes, and small enigmatic genomes across a large radiation of phyla.</title>
        <authorList>
            <person name="Brown C.T."/>
            <person name="Hug L.A."/>
            <person name="Thomas B.C."/>
            <person name="Sharon I."/>
            <person name="Castelle C.J."/>
            <person name="Singh A."/>
            <person name="Wilkins M.J."/>
            <person name="Williams K.H."/>
            <person name="Banfield J.F."/>
        </authorList>
    </citation>
    <scope>NUCLEOTIDE SEQUENCE [LARGE SCALE GENOMIC DNA]</scope>
</reference>
<keyword evidence="4 9" id="KW-0812">Transmembrane</keyword>
<dbReference type="Gene3D" id="1.10.3370.10">
    <property type="entry name" value="SecY subunit domain"/>
    <property type="match status" value="1"/>
</dbReference>
<feature type="transmembrane region" description="Helical" evidence="9">
    <location>
        <begin position="381"/>
        <end position="403"/>
    </location>
</feature>
<proteinExistence type="inferred from homology"/>
<keyword evidence="5 9" id="KW-0653">Protein transport</keyword>
<dbReference type="PANTHER" id="PTHR10906">
    <property type="entry name" value="SECY/SEC61-ALPHA FAMILY MEMBER"/>
    <property type="match status" value="1"/>
</dbReference>
<dbReference type="STRING" id="1619100.UT34_C0002G0166"/>
<evidence type="ECO:0000256" key="3">
    <source>
        <dbReference type="ARBA" id="ARBA00022448"/>
    </source>
</evidence>
<keyword evidence="7 9" id="KW-0811">Translocation</keyword>
<organism evidence="11 12">
    <name type="scientific">candidate division WS6 bacterium GW2011_GWF2_39_15</name>
    <dbReference type="NCBI Taxonomy" id="1619100"/>
    <lineage>
        <taxon>Bacteria</taxon>
        <taxon>Candidatus Dojkabacteria</taxon>
    </lineage>
</organism>
<dbReference type="EMBL" id="LBWK01000002">
    <property type="protein sequence ID" value="KKR05659.1"/>
    <property type="molecule type" value="Genomic_DNA"/>
</dbReference>
<dbReference type="NCBIfam" id="TIGR00967">
    <property type="entry name" value="3a0501s007"/>
    <property type="match status" value="1"/>
</dbReference>
<keyword evidence="9" id="KW-1003">Cell membrane</keyword>
<feature type="transmembrane region" description="Helical" evidence="9">
    <location>
        <begin position="307"/>
        <end position="326"/>
    </location>
</feature>
<evidence type="ECO:0000256" key="9">
    <source>
        <dbReference type="HAMAP-Rule" id="MF_01465"/>
    </source>
</evidence>
<evidence type="ECO:0000313" key="12">
    <source>
        <dbReference type="Proteomes" id="UP000034799"/>
    </source>
</evidence>
<gene>
    <name evidence="9" type="primary">secY</name>
    <name evidence="11" type="ORF">UT34_C0002G0166</name>
</gene>
<evidence type="ECO:0000256" key="6">
    <source>
        <dbReference type="ARBA" id="ARBA00022989"/>
    </source>
</evidence>
<keyword evidence="3 9" id="KW-0813">Transport</keyword>
<evidence type="ECO:0000256" key="1">
    <source>
        <dbReference type="ARBA" id="ARBA00004141"/>
    </source>
</evidence>
<feature type="transmembrane region" description="Helical" evidence="9">
    <location>
        <begin position="209"/>
        <end position="228"/>
    </location>
</feature>
<dbReference type="InterPro" id="IPR026593">
    <property type="entry name" value="SecY"/>
</dbReference>